<feature type="transmembrane region" description="Helical" evidence="1">
    <location>
        <begin position="64"/>
        <end position="83"/>
    </location>
</feature>
<accession>A0ABV9JIK0</accession>
<organism evidence="2 3">
    <name type="scientific">Rheinheimera marina</name>
    <dbReference type="NCBI Taxonomy" id="1774958"/>
    <lineage>
        <taxon>Bacteria</taxon>
        <taxon>Pseudomonadati</taxon>
        <taxon>Pseudomonadota</taxon>
        <taxon>Gammaproteobacteria</taxon>
        <taxon>Chromatiales</taxon>
        <taxon>Chromatiaceae</taxon>
        <taxon>Rheinheimera</taxon>
    </lineage>
</organism>
<feature type="transmembrane region" description="Helical" evidence="1">
    <location>
        <begin position="95"/>
        <end position="116"/>
    </location>
</feature>
<proteinExistence type="predicted"/>
<keyword evidence="1" id="KW-0472">Membrane</keyword>
<evidence type="ECO:0000313" key="3">
    <source>
        <dbReference type="Proteomes" id="UP001595962"/>
    </source>
</evidence>
<feature type="transmembrane region" description="Helical" evidence="1">
    <location>
        <begin position="160"/>
        <end position="180"/>
    </location>
</feature>
<keyword evidence="1" id="KW-1133">Transmembrane helix</keyword>
<evidence type="ECO:0000313" key="2">
    <source>
        <dbReference type="EMBL" id="MFC4654243.1"/>
    </source>
</evidence>
<feature type="transmembrane region" description="Helical" evidence="1">
    <location>
        <begin position="218"/>
        <end position="235"/>
    </location>
</feature>
<comment type="caution">
    <text evidence="2">The sequence shown here is derived from an EMBL/GenBank/DDBJ whole genome shotgun (WGS) entry which is preliminary data.</text>
</comment>
<protein>
    <recommendedName>
        <fullName evidence="4">FTR1 family iron permease</fullName>
    </recommendedName>
</protein>
<feature type="transmembrane region" description="Helical" evidence="1">
    <location>
        <begin position="122"/>
        <end position="148"/>
    </location>
</feature>
<evidence type="ECO:0000256" key="1">
    <source>
        <dbReference type="SAM" id="Phobius"/>
    </source>
</evidence>
<gene>
    <name evidence="2" type="ORF">ACFO3I_04290</name>
</gene>
<name>A0ABV9JIK0_9GAMM</name>
<keyword evidence="3" id="KW-1185">Reference proteome</keyword>
<feature type="transmembrane region" description="Helical" evidence="1">
    <location>
        <begin position="6"/>
        <end position="26"/>
    </location>
</feature>
<keyword evidence="1" id="KW-0812">Transmembrane</keyword>
<dbReference type="EMBL" id="JBHSGB010000005">
    <property type="protein sequence ID" value="MFC4654243.1"/>
    <property type="molecule type" value="Genomic_DNA"/>
</dbReference>
<sequence>MINSLLMWLRELLPLVMLLSFALAWLQPGLRALLLPVLLQTALLLLPAWWFLDPLLSSLDGMGLDWSYCLLYVLGTTALLVAARYSQYRRRALSLSITVLCCIHLLNLSLFGSGLLHGDSQWQAIATGTALALGINGSIAVLWYYLLLEVSVPCRWIWRLVLALLCARQAVMAVTFATQLDVINPGPLLWDTERWLNESSELGYLLQALLGYEATPSLAQLLVFLMASLAVLLWMREGSDEG</sequence>
<dbReference type="RefSeq" id="WP_377332043.1">
    <property type="nucleotide sequence ID" value="NZ_JBHSGB010000005.1"/>
</dbReference>
<feature type="transmembrane region" description="Helical" evidence="1">
    <location>
        <begin position="33"/>
        <end position="52"/>
    </location>
</feature>
<reference evidence="3" key="1">
    <citation type="journal article" date="2019" name="Int. J. Syst. Evol. Microbiol.">
        <title>The Global Catalogue of Microorganisms (GCM) 10K type strain sequencing project: providing services to taxonomists for standard genome sequencing and annotation.</title>
        <authorList>
            <consortium name="The Broad Institute Genomics Platform"/>
            <consortium name="The Broad Institute Genome Sequencing Center for Infectious Disease"/>
            <person name="Wu L."/>
            <person name="Ma J."/>
        </authorList>
    </citation>
    <scope>NUCLEOTIDE SEQUENCE [LARGE SCALE GENOMIC DNA]</scope>
    <source>
        <strain evidence="3">DT28</strain>
    </source>
</reference>
<evidence type="ECO:0008006" key="4">
    <source>
        <dbReference type="Google" id="ProtNLM"/>
    </source>
</evidence>
<dbReference type="Proteomes" id="UP001595962">
    <property type="component" value="Unassembled WGS sequence"/>
</dbReference>